<organism evidence="1 2">
    <name type="scientific">Potamilus streckersoni</name>
    <dbReference type="NCBI Taxonomy" id="2493646"/>
    <lineage>
        <taxon>Eukaryota</taxon>
        <taxon>Metazoa</taxon>
        <taxon>Spiralia</taxon>
        <taxon>Lophotrochozoa</taxon>
        <taxon>Mollusca</taxon>
        <taxon>Bivalvia</taxon>
        <taxon>Autobranchia</taxon>
        <taxon>Heteroconchia</taxon>
        <taxon>Palaeoheterodonta</taxon>
        <taxon>Unionida</taxon>
        <taxon>Unionoidea</taxon>
        <taxon>Unionidae</taxon>
        <taxon>Ambleminae</taxon>
        <taxon>Lampsilini</taxon>
        <taxon>Potamilus</taxon>
    </lineage>
</organism>
<feature type="non-terminal residue" evidence="1">
    <location>
        <position position="59"/>
    </location>
</feature>
<sequence length="59" mass="6636">MEDLRLEALDLQIWSLVQASVSGVYISEENNTAAYSVHNTPIFRSKIDIVFLVNSHSDV</sequence>
<protein>
    <submittedName>
        <fullName evidence="1">Uncharacterized protein</fullName>
    </submittedName>
</protein>
<reference evidence="1" key="3">
    <citation type="submission" date="2023-05" db="EMBL/GenBank/DDBJ databases">
        <authorList>
            <person name="Smith C.H."/>
        </authorList>
    </citation>
    <scope>NUCLEOTIDE SEQUENCE</scope>
    <source>
        <strain evidence="1">CHS0354</strain>
        <tissue evidence="1">Mantle</tissue>
    </source>
</reference>
<gene>
    <name evidence="1" type="ORF">CHS0354_008879</name>
</gene>
<name>A0AAE0TBA6_9BIVA</name>
<evidence type="ECO:0000313" key="2">
    <source>
        <dbReference type="Proteomes" id="UP001195483"/>
    </source>
</evidence>
<proteinExistence type="predicted"/>
<accession>A0AAE0TBA6</accession>
<comment type="caution">
    <text evidence="1">The sequence shown here is derived from an EMBL/GenBank/DDBJ whole genome shotgun (WGS) entry which is preliminary data.</text>
</comment>
<keyword evidence="2" id="KW-1185">Reference proteome</keyword>
<reference evidence="1" key="2">
    <citation type="journal article" date="2021" name="Genome Biol. Evol.">
        <title>Developing a high-quality reference genome for a parasitic bivalve with doubly uniparental inheritance (Bivalvia: Unionida).</title>
        <authorList>
            <person name="Smith C.H."/>
        </authorList>
    </citation>
    <scope>NUCLEOTIDE SEQUENCE</scope>
    <source>
        <strain evidence="1">CHS0354</strain>
        <tissue evidence="1">Mantle</tissue>
    </source>
</reference>
<evidence type="ECO:0000313" key="1">
    <source>
        <dbReference type="EMBL" id="KAK3607194.1"/>
    </source>
</evidence>
<reference evidence="1" key="1">
    <citation type="journal article" date="2021" name="Genome Biol. Evol.">
        <title>A High-Quality Reference Genome for a Parasitic Bivalve with Doubly Uniparental Inheritance (Bivalvia: Unionida).</title>
        <authorList>
            <person name="Smith C.H."/>
        </authorList>
    </citation>
    <scope>NUCLEOTIDE SEQUENCE</scope>
    <source>
        <strain evidence="1">CHS0354</strain>
    </source>
</reference>
<dbReference type="EMBL" id="JAEAOA010000583">
    <property type="protein sequence ID" value="KAK3607194.1"/>
    <property type="molecule type" value="Genomic_DNA"/>
</dbReference>
<dbReference type="Proteomes" id="UP001195483">
    <property type="component" value="Unassembled WGS sequence"/>
</dbReference>
<dbReference type="AlphaFoldDB" id="A0AAE0TBA6"/>